<dbReference type="SMART" id="SM00388">
    <property type="entry name" value="HisKA"/>
    <property type="match status" value="1"/>
</dbReference>
<proteinExistence type="predicted"/>
<evidence type="ECO:0000256" key="7">
    <source>
        <dbReference type="ARBA" id="ARBA00022777"/>
    </source>
</evidence>
<keyword evidence="10" id="KW-0175">Coiled coil</keyword>
<dbReference type="SUPFAM" id="SSF47384">
    <property type="entry name" value="Homodimeric domain of signal transducing histidine kinase"/>
    <property type="match status" value="1"/>
</dbReference>
<dbReference type="AlphaFoldDB" id="A0A369LCD4"/>
<reference evidence="14 15" key="1">
    <citation type="journal article" date="2018" name="Elife">
        <title>Discovery and characterization of a prevalent human gut bacterial enzyme sufficient for the inactivation of a family of plant toxins.</title>
        <authorList>
            <person name="Koppel N."/>
            <person name="Bisanz J.E."/>
            <person name="Pandelia M.E."/>
            <person name="Turnbaugh P.J."/>
            <person name="Balskus E.P."/>
        </authorList>
    </citation>
    <scope>NUCLEOTIDE SEQUENCE [LARGE SCALE GENOMIC DNA]</scope>
    <source>
        <strain evidence="14 15">OB21 GAM31</strain>
    </source>
</reference>
<keyword evidence="7 14" id="KW-0418">Kinase</keyword>
<keyword evidence="11" id="KW-0472">Membrane</keyword>
<feature type="domain" description="Histidine kinase" evidence="12">
    <location>
        <begin position="404"/>
        <end position="676"/>
    </location>
</feature>
<dbReference type="Proteomes" id="UP000253975">
    <property type="component" value="Unassembled WGS sequence"/>
</dbReference>
<feature type="coiled-coil region" evidence="10">
    <location>
        <begin position="349"/>
        <end position="394"/>
    </location>
</feature>
<keyword evidence="5" id="KW-0808">Transferase</keyword>
<dbReference type="CDD" id="cd00082">
    <property type="entry name" value="HisKA"/>
    <property type="match status" value="1"/>
</dbReference>
<evidence type="ECO:0000256" key="5">
    <source>
        <dbReference type="ARBA" id="ARBA00022679"/>
    </source>
</evidence>
<sequence>MEVCVLFAPVMQGFRRYCIYQSHSNRACGVMCPMQGGCMSTERNAESPITGVPAKGSVETFSHRSLRSFCERHRGLRSKMAMFVVALIAVLMGADALWNYSLQRTQAENEAREKAEVLASEMRVMWDFIDMNQDVINRDENGNFRTKTLVCVVAAKSVSTLFTSNTDYIIRFTGETPRQKANAPDAFEQEAFDAFRSNPGLASYSGVRTDEETGQRVFRYTEPLYVTESCLECHGEPAGEIDQYGYPKEGMKVGDIGGAMSITEPMSIYEEGIAISVTQQALMVLIMVAVAGLGIFLAANRLLLRPIESLSRAAHDIEAGNFDYKLDTTPRVGGEDELSEFTRDFDSMARHLERLCTDLNSEVKKQTEETRVLNDMLMYQRHELKKALDKLHEESAYKSEFFAIVSHELRTPLTSILAFARLLLENPNLDEKTHESIADIEANGTLLLNLVNNILTISKAEANRNELLVEPVDFVDLLGFIKKTLDPIAANKDIALSAKADANVPISMADWEKLRRVIENLADNAIKYTHRGGRVDIRATFMAPLDPRAYDDGAFAGDEGELAYGDGGNVTARSDSKAGLDSARHDWEVPLPCSSAPHGTICVTVADDGMGIDESDISDIFELYKQAGQSPNRRYRGTGLGLAVVKELTELHGGVATVESQRKVGSTFCVRIPYVPLPDEEEDFDEDSAC</sequence>
<dbReference type="PROSITE" id="PS50109">
    <property type="entry name" value="HIS_KIN"/>
    <property type="match status" value="1"/>
</dbReference>
<dbReference type="InterPro" id="IPR003660">
    <property type="entry name" value="HAMP_dom"/>
</dbReference>
<dbReference type="Pfam" id="PF00512">
    <property type="entry name" value="HisKA"/>
    <property type="match status" value="1"/>
</dbReference>
<evidence type="ECO:0000256" key="2">
    <source>
        <dbReference type="ARBA" id="ARBA00004236"/>
    </source>
</evidence>
<dbReference type="InterPro" id="IPR003594">
    <property type="entry name" value="HATPase_dom"/>
</dbReference>
<dbReference type="EMBL" id="PPTO01000015">
    <property type="protein sequence ID" value="RDB56379.1"/>
    <property type="molecule type" value="Genomic_DNA"/>
</dbReference>
<dbReference type="SMART" id="SM00304">
    <property type="entry name" value="HAMP"/>
    <property type="match status" value="1"/>
</dbReference>
<accession>A0A369LCD4</accession>
<dbReference type="InterPro" id="IPR036097">
    <property type="entry name" value="HisK_dim/P_sf"/>
</dbReference>
<dbReference type="InterPro" id="IPR036890">
    <property type="entry name" value="HATPase_C_sf"/>
</dbReference>
<comment type="caution">
    <text evidence="14">The sequence shown here is derived from an EMBL/GenBank/DDBJ whole genome shotgun (WGS) entry which is preliminary data.</text>
</comment>
<keyword evidence="4" id="KW-0597">Phosphoprotein</keyword>
<dbReference type="InterPro" id="IPR050736">
    <property type="entry name" value="Sensor_HK_Regulatory"/>
</dbReference>
<dbReference type="EC" id="2.7.13.3" evidence="3"/>
<feature type="transmembrane region" description="Helical" evidence="11">
    <location>
        <begin position="81"/>
        <end position="100"/>
    </location>
</feature>
<comment type="subcellular location">
    <subcellularLocation>
        <location evidence="2">Cell membrane</location>
    </subcellularLocation>
</comment>
<evidence type="ECO:0000256" key="1">
    <source>
        <dbReference type="ARBA" id="ARBA00000085"/>
    </source>
</evidence>
<dbReference type="Gene3D" id="1.10.287.130">
    <property type="match status" value="1"/>
</dbReference>
<gene>
    <name evidence="14" type="ORF">C1881_08480</name>
</gene>
<dbReference type="PROSITE" id="PS50885">
    <property type="entry name" value="HAMP"/>
    <property type="match status" value="1"/>
</dbReference>
<feature type="transmembrane region" description="Helical" evidence="11">
    <location>
        <begin position="281"/>
        <end position="303"/>
    </location>
</feature>
<dbReference type="PRINTS" id="PR00344">
    <property type="entry name" value="BCTRLSENSOR"/>
</dbReference>
<evidence type="ECO:0000256" key="10">
    <source>
        <dbReference type="SAM" id="Coils"/>
    </source>
</evidence>
<evidence type="ECO:0000256" key="8">
    <source>
        <dbReference type="ARBA" id="ARBA00022989"/>
    </source>
</evidence>
<evidence type="ECO:0000313" key="15">
    <source>
        <dbReference type="Proteomes" id="UP000253975"/>
    </source>
</evidence>
<evidence type="ECO:0000256" key="9">
    <source>
        <dbReference type="ARBA" id="ARBA00023012"/>
    </source>
</evidence>
<dbReference type="Pfam" id="PF11845">
    <property type="entry name" value="Tll0287-like"/>
    <property type="match status" value="1"/>
</dbReference>
<evidence type="ECO:0000259" key="12">
    <source>
        <dbReference type="PROSITE" id="PS50109"/>
    </source>
</evidence>
<dbReference type="InterPro" id="IPR005467">
    <property type="entry name" value="His_kinase_dom"/>
</dbReference>
<evidence type="ECO:0000256" key="11">
    <source>
        <dbReference type="SAM" id="Phobius"/>
    </source>
</evidence>
<dbReference type="GO" id="GO:0000155">
    <property type="term" value="F:phosphorelay sensor kinase activity"/>
    <property type="evidence" value="ECO:0007669"/>
    <property type="project" value="InterPro"/>
</dbReference>
<dbReference type="CDD" id="cd06225">
    <property type="entry name" value="HAMP"/>
    <property type="match status" value="1"/>
</dbReference>
<evidence type="ECO:0000259" key="13">
    <source>
        <dbReference type="PROSITE" id="PS50885"/>
    </source>
</evidence>
<dbReference type="SMART" id="SM00387">
    <property type="entry name" value="HATPase_c"/>
    <property type="match status" value="1"/>
</dbReference>
<dbReference type="Gene3D" id="6.10.340.10">
    <property type="match status" value="1"/>
</dbReference>
<dbReference type="PANTHER" id="PTHR43711:SF26">
    <property type="entry name" value="SENSOR HISTIDINE KINASE RCSC"/>
    <property type="match status" value="1"/>
</dbReference>
<dbReference type="InterPro" id="IPR004358">
    <property type="entry name" value="Sig_transdc_His_kin-like_C"/>
</dbReference>
<evidence type="ECO:0000313" key="14">
    <source>
        <dbReference type="EMBL" id="RDB56379.1"/>
    </source>
</evidence>
<dbReference type="PANTHER" id="PTHR43711">
    <property type="entry name" value="TWO-COMPONENT HISTIDINE KINASE"/>
    <property type="match status" value="1"/>
</dbReference>
<dbReference type="Gene3D" id="3.30.565.10">
    <property type="entry name" value="Histidine kinase-like ATPase, C-terminal domain"/>
    <property type="match status" value="1"/>
</dbReference>
<comment type="catalytic activity">
    <reaction evidence="1">
        <text>ATP + protein L-histidine = ADP + protein N-phospho-L-histidine.</text>
        <dbReference type="EC" id="2.7.13.3"/>
    </reaction>
</comment>
<organism evidence="14 15">
    <name type="scientific">Slackia isoflavoniconvertens</name>
    <dbReference type="NCBI Taxonomy" id="572010"/>
    <lineage>
        <taxon>Bacteria</taxon>
        <taxon>Bacillati</taxon>
        <taxon>Actinomycetota</taxon>
        <taxon>Coriobacteriia</taxon>
        <taxon>Eggerthellales</taxon>
        <taxon>Eggerthellaceae</taxon>
        <taxon>Slackia</taxon>
    </lineage>
</organism>
<name>A0A369LCD4_9ACTN</name>
<dbReference type="Pfam" id="PF00672">
    <property type="entry name" value="HAMP"/>
    <property type="match status" value="1"/>
</dbReference>
<evidence type="ECO:0000256" key="3">
    <source>
        <dbReference type="ARBA" id="ARBA00012438"/>
    </source>
</evidence>
<dbReference type="SUPFAM" id="SSF158472">
    <property type="entry name" value="HAMP domain-like"/>
    <property type="match status" value="1"/>
</dbReference>
<dbReference type="Pfam" id="PF02518">
    <property type="entry name" value="HATPase_c"/>
    <property type="match status" value="1"/>
</dbReference>
<keyword evidence="8 11" id="KW-1133">Transmembrane helix</keyword>
<dbReference type="InterPro" id="IPR003661">
    <property type="entry name" value="HisK_dim/P_dom"/>
</dbReference>
<dbReference type="InterPro" id="IPR021796">
    <property type="entry name" value="Tll0287-like_dom"/>
</dbReference>
<evidence type="ECO:0000256" key="4">
    <source>
        <dbReference type="ARBA" id="ARBA00022553"/>
    </source>
</evidence>
<keyword evidence="6 11" id="KW-0812">Transmembrane</keyword>
<protein>
    <recommendedName>
        <fullName evidence="3">histidine kinase</fullName>
        <ecNumber evidence="3">2.7.13.3</ecNumber>
    </recommendedName>
</protein>
<feature type="domain" description="HAMP" evidence="13">
    <location>
        <begin position="301"/>
        <end position="357"/>
    </location>
</feature>
<evidence type="ECO:0000256" key="6">
    <source>
        <dbReference type="ARBA" id="ARBA00022692"/>
    </source>
</evidence>
<dbReference type="GO" id="GO:0005886">
    <property type="term" value="C:plasma membrane"/>
    <property type="evidence" value="ECO:0007669"/>
    <property type="project" value="UniProtKB-SubCell"/>
</dbReference>
<keyword evidence="9" id="KW-0902">Two-component regulatory system</keyword>
<dbReference type="SUPFAM" id="SSF55874">
    <property type="entry name" value="ATPase domain of HSP90 chaperone/DNA topoisomerase II/histidine kinase"/>
    <property type="match status" value="1"/>
</dbReference>